<evidence type="ECO:0000256" key="1">
    <source>
        <dbReference type="PROSITE-ProRule" id="PRU10141"/>
    </source>
</evidence>
<dbReference type="PROSITE" id="PS50011">
    <property type="entry name" value="PROTEIN_KINASE_DOM"/>
    <property type="match status" value="2"/>
</dbReference>
<feature type="domain" description="Protein kinase" evidence="3">
    <location>
        <begin position="68"/>
        <end position="301"/>
    </location>
</feature>
<dbReference type="InterPro" id="IPR000719">
    <property type="entry name" value="Prot_kinase_dom"/>
</dbReference>
<evidence type="ECO:0000313" key="5">
    <source>
        <dbReference type="Proteomes" id="UP001497497"/>
    </source>
</evidence>
<dbReference type="GO" id="GO:0005634">
    <property type="term" value="C:nucleus"/>
    <property type="evidence" value="ECO:0007669"/>
    <property type="project" value="TreeGrafter"/>
</dbReference>
<keyword evidence="5" id="KW-1185">Reference proteome</keyword>
<evidence type="ECO:0000256" key="2">
    <source>
        <dbReference type="SAM" id="SignalP"/>
    </source>
</evidence>
<dbReference type="GO" id="GO:0005524">
    <property type="term" value="F:ATP binding"/>
    <property type="evidence" value="ECO:0007669"/>
    <property type="project" value="UniProtKB-UniRule"/>
</dbReference>
<feature type="chain" id="PRO_5043573119" description="Protein kinase domain-containing protein" evidence="2">
    <location>
        <begin position="33"/>
        <end position="761"/>
    </location>
</feature>
<reference evidence="4 5" key="1">
    <citation type="submission" date="2024-04" db="EMBL/GenBank/DDBJ databases">
        <authorList>
            <consortium name="Genoscope - CEA"/>
            <person name="William W."/>
        </authorList>
    </citation>
    <scope>NUCLEOTIDE SEQUENCE [LARGE SCALE GENOMIC DNA]</scope>
</reference>
<feature type="binding site" evidence="1">
    <location>
        <position position="98"/>
    </location>
    <ligand>
        <name>ATP</name>
        <dbReference type="ChEBI" id="CHEBI:30616"/>
    </ligand>
</feature>
<organism evidence="4 5">
    <name type="scientific">Lymnaea stagnalis</name>
    <name type="common">Great pond snail</name>
    <name type="synonym">Helix stagnalis</name>
    <dbReference type="NCBI Taxonomy" id="6523"/>
    <lineage>
        <taxon>Eukaryota</taxon>
        <taxon>Metazoa</taxon>
        <taxon>Spiralia</taxon>
        <taxon>Lophotrochozoa</taxon>
        <taxon>Mollusca</taxon>
        <taxon>Gastropoda</taxon>
        <taxon>Heterobranchia</taxon>
        <taxon>Euthyneura</taxon>
        <taxon>Panpulmonata</taxon>
        <taxon>Hygrophila</taxon>
        <taxon>Lymnaeoidea</taxon>
        <taxon>Lymnaeidae</taxon>
        <taxon>Lymnaea</taxon>
    </lineage>
</organism>
<comment type="caution">
    <text evidence="4">The sequence shown here is derived from an EMBL/GenBank/DDBJ whole genome shotgun (WGS) entry which is preliminary data.</text>
</comment>
<dbReference type="Proteomes" id="UP001497497">
    <property type="component" value="Unassembled WGS sequence"/>
</dbReference>
<evidence type="ECO:0000313" key="4">
    <source>
        <dbReference type="EMBL" id="CAL1541440.1"/>
    </source>
</evidence>
<keyword evidence="1" id="KW-0547">Nucleotide-binding</keyword>
<dbReference type="AlphaFoldDB" id="A0AAV2IA82"/>
<proteinExistence type="predicted"/>
<name>A0AAV2IA82_LYMST</name>
<dbReference type="PROSITE" id="PS00107">
    <property type="entry name" value="PROTEIN_KINASE_ATP"/>
    <property type="match status" value="1"/>
</dbReference>
<dbReference type="PANTHER" id="PTHR44167">
    <property type="entry name" value="OVARIAN-SPECIFIC SERINE/THREONINE-PROTEIN KINASE LOK-RELATED"/>
    <property type="match status" value="1"/>
</dbReference>
<feature type="domain" description="Protein kinase" evidence="3">
    <location>
        <begin position="386"/>
        <end position="753"/>
    </location>
</feature>
<dbReference type="SUPFAM" id="SSF56112">
    <property type="entry name" value="Protein kinase-like (PK-like)"/>
    <property type="match status" value="2"/>
</dbReference>
<dbReference type="Gene3D" id="1.10.510.10">
    <property type="entry name" value="Transferase(Phosphotransferase) domain 1"/>
    <property type="match status" value="2"/>
</dbReference>
<dbReference type="Pfam" id="PF00069">
    <property type="entry name" value="Pkinase"/>
    <property type="match status" value="2"/>
</dbReference>
<gene>
    <name evidence="4" type="ORF">GSLYS_00015046001</name>
</gene>
<dbReference type="GO" id="GO:0044773">
    <property type="term" value="P:mitotic DNA damage checkpoint signaling"/>
    <property type="evidence" value="ECO:0007669"/>
    <property type="project" value="TreeGrafter"/>
</dbReference>
<dbReference type="InterPro" id="IPR011009">
    <property type="entry name" value="Kinase-like_dom_sf"/>
</dbReference>
<keyword evidence="2" id="KW-0732">Signal</keyword>
<dbReference type="PANTHER" id="PTHR44167:SF24">
    <property type="entry name" value="SERINE_THREONINE-PROTEIN KINASE CHK2"/>
    <property type="match status" value="1"/>
</dbReference>
<sequence>MERKTSRRVTCVSMCLLGVALMTTQLLVSVHCYADDEGDPYFVPPRPKDLPYPLLLHERDVIHYVDTNKEFLEVGSGTFANVTLGELRVNGQLVVIKKFKSSSFYDILHEARIHRYIERFGVTPLLIGLLPSGPLARNISLVFEYVTDSNDLHGWMSRRTPFTTVQSLQICHDMARILHLLHQNGVLFNDFHRRNILIQKLGDRVKGYIIDFGLATYRTGKLYKSDKQSIEGYNYLAPELVNNTYTTEAADVFALGYMMLKLNKVIQLPNLQHLVDWCMSVDPKDRPTLPYVMARLEDIYYEKTLFYAARSCGNTHCSRFARSQHSVENRNGTHVEEPRPITTIVRENPFQTQSCELPKSRPKLDLTASLERDFDFLSCIARLPIMNANDFVETEDDGYITRANDKSNDAIRLATLNENNRTVIVKEFYKVEFEVIRFEACVTKYLGERGVAPAIIGLTIDYRSLHDIAFVQQSYGRGITLTTFVRETRGQEWNVRKLRDFLLDKPEGDDVLAPASSHFRASQCHVNIARVLRAIVADITSPVCVAKSYRQRIMEGVSLRLAHLVQTSHASGVLINNLKGENILVKWNQTRSKINLLRVNSSVDVKLIDLGQASTLDDGLYYGKGSPLYNTYSYIAPEAVLGEVTTVTSDIYSLCVILRYVMLEYFSSNDLAVYYERFRFTHGPGGSGASCPAGQCEGEIRSRPTVLNKNIVLESLHTSPYVAYQHKLLKCLSGKPKDRPQIQDLINFIHNLSLYAYWTWL</sequence>
<dbReference type="GO" id="GO:0005737">
    <property type="term" value="C:cytoplasm"/>
    <property type="evidence" value="ECO:0007669"/>
    <property type="project" value="TreeGrafter"/>
</dbReference>
<dbReference type="InterPro" id="IPR017441">
    <property type="entry name" value="Protein_kinase_ATP_BS"/>
</dbReference>
<dbReference type="CDD" id="cd00180">
    <property type="entry name" value="PKc"/>
    <property type="match status" value="1"/>
</dbReference>
<keyword evidence="1" id="KW-0067">ATP-binding</keyword>
<dbReference type="EMBL" id="CAXITT010000432">
    <property type="protein sequence ID" value="CAL1541440.1"/>
    <property type="molecule type" value="Genomic_DNA"/>
</dbReference>
<accession>A0AAV2IA82</accession>
<feature type="signal peptide" evidence="2">
    <location>
        <begin position="1"/>
        <end position="32"/>
    </location>
</feature>
<protein>
    <recommendedName>
        <fullName evidence="3">Protein kinase domain-containing protein</fullName>
    </recommendedName>
</protein>
<evidence type="ECO:0000259" key="3">
    <source>
        <dbReference type="PROSITE" id="PS50011"/>
    </source>
</evidence>
<dbReference type="GO" id="GO:0004674">
    <property type="term" value="F:protein serine/threonine kinase activity"/>
    <property type="evidence" value="ECO:0007669"/>
    <property type="project" value="TreeGrafter"/>
</dbReference>